<dbReference type="SUPFAM" id="SSF56672">
    <property type="entry name" value="DNA/RNA polymerases"/>
    <property type="match status" value="1"/>
</dbReference>
<evidence type="ECO:0000313" key="3">
    <source>
        <dbReference type="Proteomes" id="UP001307889"/>
    </source>
</evidence>
<proteinExistence type="predicted"/>
<dbReference type="Pfam" id="PF00078">
    <property type="entry name" value="RVT_1"/>
    <property type="match status" value="1"/>
</dbReference>
<name>A0ABN7AU62_9HEMI</name>
<evidence type="ECO:0000259" key="1">
    <source>
        <dbReference type="PROSITE" id="PS50878"/>
    </source>
</evidence>
<keyword evidence="2" id="KW-0808">Transferase</keyword>
<gene>
    <name evidence="2" type="ORF">NTJ_08548</name>
</gene>
<keyword evidence="2" id="KW-0695">RNA-directed DNA polymerase</keyword>
<dbReference type="PANTHER" id="PTHR47027:SF30">
    <property type="entry name" value="THAP-TYPE DOMAIN-CONTAINING PROTEIN"/>
    <property type="match status" value="1"/>
</dbReference>
<sequence>MDKRINGAGRRLATFMEVRNMVLVNGRSISDEQGNFTFLSHQGRSVVDLVWISSSLILEVSNFGVEEWGGGSDHHPCSLVLGRSPPSSEMDEDFVSLFMESKLIWDITKRDEYQREMLNLPLSEGSDPESLYVHMRDCIVNVARKIGFFKGAKLKSVRRSGAPWFDSDCITQRYLVRRAYRAAKRKHFSDGSVSPYLLAKRDYKALVKGKKLSYWDRVRSNLANVRNARDFWASVRKFKGKFESQEGLSITRLEEFLSEMYPGRPASDFTPFVGPFSHELDRRFEMQELEVVLKCLKANKAAGEDLISYEFFKYLPESGLKFLLNLFNKILEAESFPSSWAKIRTFMLFKKGDRTDPANYRGISLLNTVVKIFNQLLLNRLLSFVDERGLLPETQNGFRKGRGCTDNVFIVSSLICINTRLSRRRLFLGFVDFRRAFDMLNHDLLWKKLLTLGLSAKSVNLLRNLYVHAAFTVSVGSERTREFDLSSGVLQGDVTSPLLFSLFISDFEDFLKARNLPGVTIDSRHEINALFYADDLVLFSDSSITMNKLLSALKDYCDENALQVNSAKTKVLVCQRGGPRPKYSFFYDGAAVEVVNRFNYLGVSFATSGKFNQNADEAVRRGEQACHAILRVVNQGRAGSLETWKKLFGGLIASTTLYGSEVFGLNHLEKLERAQVRCFKLVLYLAKNTPDHYVRWELGLSHLAVDILRRAMNWWEKLLKMEDNRLPKLCFGRLLQLGRARADVSYNWSSQMRAVFERFGMADAWLAQDLSQLPVSKATLIQVAAAEYRAQDRDRIQNSSFNDFYKVVSSDNGPAPYLGFGIPLHFKRIICQLRLAGEEWSRLSTACAKAKFNSVDPCPVCNIAEWDKVFHFFCQCPVFRGDRLRYFNSDVLSKNQFLSLIVPQSEAECRTLFRYLLTTCRQRSIILNEGLFF</sequence>
<protein>
    <submittedName>
        <fullName evidence="2">Reverse transcriptase (RNA-dependent DNA polymerase)</fullName>
    </submittedName>
</protein>
<dbReference type="CDD" id="cd01650">
    <property type="entry name" value="RT_nLTR_like"/>
    <property type="match status" value="1"/>
</dbReference>
<evidence type="ECO:0000313" key="2">
    <source>
        <dbReference type="EMBL" id="BES95739.1"/>
    </source>
</evidence>
<dbReference type="SUPFAM" id="SSF56219">
    <property type="entry name" value="DNase I-like"/>
    <property type="match status" value="1"/>
</dbReference>
<reference evidence="2 3" key="1">
    <citation type="submission" date="2023-09" db="EMBL/GenBank/DDBJ databases">
        <title>Nesidiocoris tenuis whole genome shotgun sequence.</title>
        <authorList>
            <person name="Shibata T."/>
            <person name="Shimoda M."/>
            <person name="Kobayashi T."/>
            <person name="Uehara T."/>
        </authorList>
    </citation>
    <scope>NUCLEOTIDE SEQUENCE [LARGE SCALE GENOMIC DNA]</scope>
    <source>
        <strain evidence="2 3">Japan</strain>
    </source>
</reference>
<dbReference type="InterPro" id="IPR036691">
    <property type="entry name" value="Endo/exonu/phosph_ase_sf"/>
</dbReference>
<organism evidence="2 3">
    <name type="scientific">Nesidiocoris tenuis</name>
    <dbReference type="NCBI Taxonomy" id="355587"/>
    <lineage>
        <taxon>Eukaryota</taxon>
        <taxon>Metazoa</taxon>
        <taxon>Ecdysozoa</taxon>
        <taxon>Arthropoda</taxon>
        <taxon>Hexapoda</taxon>
        <taxon>Insecta</taxon>
        <taxon>Pterygota</taxon>
        <taxon>Neoptera</taxon>
        <taxon>Paraneoptera</taxon>
        <taxon>Hemiptera</taxon>
        <taxon>Heteroptera</taxon>
        <taxon>Panheteroptera</taxon>
        <taxon>Cimicomorpha</taxon>
        <taxon>Miridae</taxon>
        <taxon>Dicyphina</taxon>
        <taxon>Nesidiocoris</taxon>
    </lineage>
</organism>
<dbReference type="Proteomes" id="UP001307889">
    <property type="component" value="Chromosome 6"/>
</dbReference>
<dbReference type="Gene3D" id="3.60.10.10">
    <property type="entry name" value="Endonuclease/exonuclease/phosphatase"/>
    <property type="match status" value="1"/>
</dbReference>
<dbReference type="PANTHER" id="PTHR47027">
    <property type="entry name" value="REVERSE TRANSCRIPTASE DOMAIN-CONTAINING PROTEIN"/>
    <property type="match status" value="1"/>
</dbReference>
<accession>A0ABN7AU62</accession>
<keyword evidence="3" id="KW-1185">Reference proteome</keyword>
<feature type="domain" description="Reverse transcriptase" evidence="1">
    <location>
        <begin position="329"/>
        <end position="605"/>
    </location>
</feature>
<dbReference type="EMBL" id="AP028914">
    <property type="protein sequence ID" value="BES95739.1"/>
    <property type="molecule type" value="Genomic_DNA"/>
</dbReference>
<dbReference type="GO" id="GO:0003964">
    <property type="term" value="F:RNA-directed DNA polymerase activity"/>
    <property type="evidence" value="ECO:0007669"/>
    <property type="project" value="UniProtKB-KW"/>
</dbReference>
<dbReference type="InterPro" id="IPR043502">
    <property type="entry name" value="DNA/RNA_pol_sf"/>
</dbReference>
<dbReference type="InterPro" id="IPR000477">
    <property type="entry name" value="RT_dom"/>
</dbReference>
<keyword evidence="2" id="KW-0548">Nucleotidyltransferase</keyword>
<dbReference type="PROSITE" id="PS50878">
    <property type="entry name" value="RT_POL"/>
    <property type="match status" value="1"/>
</dbReference>